<dbReference type="AlphaFoldDB" id="A0A379Y3Q9"/>
<name>A0A379Y3Q9_SALET</name>
<proteinExistence type="predicted"/>
<accession>A0A379Y3Q9</accession>
<evidence type="ECO:0000313" key="2">
    <source>
        <dbReference type="Proteomes" id="UP000255534"/>
    </source>
</evidence>
<protein>
    <recommendedName>
        <fullName evidence="3">Ead/Ea22-like family protein</fullName>
    </recommendedName>
</protein>
<dbReference type="InterPro" id="IPR025153">
    <property type="entry name" value="Ead_Ea22"/>
</dbReference>
<sequence>MNNDVIVLLRQMKAAAEKATQGEWHKGRQDPVTGIIKIYARTGITKLNCIVKTDAHEVGFGISEREHKANAELIALVNPANIQLFVEAMEARDKRIAELESRPFQVTLAKDKPAESEVSDFDNGEFYRAGWNARGKADTEALADYGINVKVE</sequence>
<evidence type="ECO:0000313" key="1">
    <source>
        <dbReference type="EMBL" id="SUI39721.1"/>
    </source>
</evidence>
<dbReference type="Pfam" id="PF13935">
    <property type="entry name" value="Ead_Ea22"/>
    <property type="match status" value="1"/>
</dbReference>
<dbReference type="Proteomes" id="UP000255534">
    <property type="component" value="Unassembled WGS sequence"/>
</dbReference>
<reference evidence="1 2" key="1">
    <citation type="submission" date="2018-06" db="EMBL/GenBank/DDBJ databases">
        <authorList>
            <consortium name="Pathogen Informatics"/>
            <person name="Doyle S."/>
        </authorList>
    </citation>
    <scope>NUCLEOTIDE SEQUENCE [LARGE SCALE GENOMIC DNA]</scope>
    <source>
        <strain evidence="1 2">NCTC5798</strain>
    </source>
</reference>
<gene>
    <name evidence="1" type="ORF">NCTC5798_06163</name>
</gene>
<organism evidence="1 2">
    <name type="scientific">Salmonella enterica I</name>
    <dbReference type="NCBI Taxonomy" id="59201"/>
    <lineage>
        <taxon>Bacteria</taxon>
        <taxon>Pseudomonadati</taxon>
        <taxon>Pseudomonadota</taxon>
        <taxon>Gammaproteobacteria</taxon>
        <taxon>Enterobacterales</taxon>
        <taxon>Enterobacteriaceae</taxon>
        <taxon>Salmonella</taxon>
    </lineage>
</organism>
<evidence type="ECO:0008006" key="3">
    <source>
        <dbReference type="Google" id="ProtNLM"/>
    </source>
</evidence>
<dbReference type="EMBL" id="UGXK01000002">
    <property type="protein sequence ID" value="SUI39721.1"/>
    <property type="molecule type" value="Genomic_DNA"/>
</dbReference>